<sequence length="123" mass="14007">MKTDENYLKELSRALRRHAIPEAEIEQTIREVQETGNNTDRPLTEEFGSPQDYVKALYPETKPKQYYLFTLCGLILAAIGFILLTVYFRNLGTDGTAQSLWKFAALIAIPIGMAIDFTRYARA</sequence>
<reference evidence="4" key="1">
    <citation type="submission" date="2013-02" db="EMBL/GenBank/DDBJ databases">
        <title>The complete genome sequence of Corynebacterium casei LMG S-19264 (=DSM 44701).</title>
        <authorList>
            <person name="Ruckert C."/>
            <person name="Albersmeier A."/>
            <person name="Kalinowski J."/>
        </authorList>
    </citation>
    <scope>NUCLEOTIDE SEQUENCE [LARGE SCALE GENOMIC DNA]</scope>
    <source>
        <strain evidence="4">LMG S-19264</strain>
    </source>
</reference>
<evidence type="ECO:0000313" key="4">
    <source>
        <dbReference type="Proteomes" id="UP000019226"/>
    </source>
</evidence>
<keyword evidence="2" id="KW-0812">Transmembrane</keyword>
<keyword evidence="2" id="KW-1133">Transmembrane helix</keyword>
<organism evidence="3 4">
    <name type="scientific">Corynebacterium casei LMG S-19264</name>
    <dbReference type="NCBI Taxonomy" id="1285583"/>
    <lineage>
        <taxon>Bacteria</taxon>
        <taxon>Bacillati</taxon>
        <taxon>Actinomycetota</taxon>
        <taxon>Actinomycetes</taxon>
        <taxon>Mycobacteriales</taxon>
        <taxon>Corynebacteriaceae</taxon>
        <taxon>Corynebacterium</taxon>
    </lineage>
</organism>
<dbReference type="EMBL" id="CP004350">
    <property type="protein sequence ID" value="AHI20260.1"/>
    <property type="molecule type" value="Genomic_DNA"/>
</dbReference>
<dbReference type="GeneID" id="82877833"/>
<accession>A0ABN4CD61</accession>
<dbReference type="RefSeq" id="WP_006823343.1">
    <property type="nucleotide sequence ID" value="NZ_CP004350.1"/>
</dbReference>
<evidence type="ECO:0008006" key="5">
    <source>
        <dbReference type="Google" id="ProtNLM"/>
    </source>
</evidence>
<feature type="transmembrane region" description="Helical" evidence="2">
    <location>
        <begin position="66"/>
        <end position="88"/>
    </location>
</feature>
<evidence type="ECO:0000313" key="3">
    <source>
        <dbReference type="EMBL" id="AHI20260.1"/>
    </source>
</evidence>
<evidence type="ECO:0000256" key="1">
    <source>
        <dbReference type="SAM" id="MobiDB-lite"/>
    </source>
</evidence>
<proteinExistence type="predicted"/>
<name>A0ABN4CD61_9CORY</name>
<protein>
    <recommendedName>
        <fullName evidence="5">DUF1700 domain-containing protein</fullName>
    </recommendedName>
</protein>
<keyword evidence="2" id="KW-0472">Membrane</keyword>
<gene>
    <name evidence="3" type="ORF">CCASEI_08485</name>
</gene>
<feature type="transmembrane region" description="Helical" evidence="2">
    <location>
        <begin position="100"/>
        <end position="118"/>
    </location>
</feature>
<evidence type="ECO:0000256" key="2">
    <source>
        <dbReference type="SAM" id="Phobius"/>
    </source>
</evidence>
<keyword evidence="4" id="KW-1185">Reference proteome</keyword>
<feature type="region of interest" description="Disordered" evidence="1">
    <location>
        <begin position="26"/>
        <end position="47"/>
    </location>
</feature>
<dbReference type="Proteomes" id="UP000019226">
    <property type="component" value="Chromosome"/>
</dbReference>